<dbReference type="AlphaFoldDB" id="U7D9G8"/>
<dbReference type="InterPro" id="IPR011050">
    <property type="entry name" value="Pectin_lyase_fold/virulence"/>
</dbReference>
<evidence type="ECO:0000313" key="3">
    <source>
        <dbReference type="Proteomes" id="UP000017148"/>
    </source>
</evidence>
<dbReference type="Proteomes" id="UP000017148">
    <property type="component" value="Unassembled WGS sequence"/>
</dbReference>
<evidence type="ECO:0000313" key="2">
    <source>
        <dbReference type="EMBL" id="ERP31055.1"/>
    </source>
</evidence>
<accession>U7D9G8</accession>
<name>U7D9G8_9BACT</name>
<gene>
    <name evidence="2" type="ORF">CALK_2084</name>
</gene>
<evidence type="ECO:0008006" key="4">
    <source>
        <dbReference type="Google" id="ProtNLM"/>
    </source>
</evidence>
<proteinExistence type="predicted"/>
<feature type="region of interest" description="Disordered" evidence="1">
    <location>
        <begin position="431"/>
        <end position="450"/>
    </location>
</feature>
<dbReference type="EMBL" id="ASJR01000021">
    <property type="protein sequence ID" value="ERP31055.1"/>
    <property type="molecule type" value="Genomic_DNA"/>
</dbReference>
<comment type="caution">
    <text evidence="2">The sequence shown here is derived from an EMBL/GenBank/DDBJ whole genome shotgun (WGS) entry which is preliminary data.</text>
</comment>
<dbReference type="Gene3D" id="2.160.20.10">
    <property type="entry name" value="Single-stranded right-handed beta-helix, Pectin lyase-like"/>
    <property type="match status" value="1"/>
</dbReference>
<evidence type="ECO:0000256" key="1">
    <source>
        <dbReference type="SAM" id="MobiDB-lite"/>
    </source>
</evidence>
<keyword evidence="3" id="KW-1185">Reference proteome</keyword>
<protein>
    <recommendedName>
        <fullName evidence="4">Right handed beta helix domain-containing protein</fullName>
    </recommendedName>
</protein>
<dbReference type="RefSeq" id="WP_022637492.1">
    <property type="nucleotide sequence ID" value="NZ_ASJR01000021.1"/>
</dbReference>
<dbReference type="STRING" id="1313304.CALK_2084"/>
<dbReference type="OrthoDB" id="176279at2"/>
<sequence length="450" mass="49163">MMNRDDVRHIWVAPQASPEADGSYDEPFGSIGRAVEAVHPGGKIILREGVYREKVTLRDLHGTMEQPIVIMADPAAKEVVSMATWYLYSVQHLIVSNISFTETSGPALSVVGESHTNIFKQLILNDCGTTAECSLFFGGSGGVDNIVEGCHIYSSQENETHVGILLSQNIDREDEQIEVSKKQVVRFTTFSNLGVACIAGSGDDIGDYSYFKVEECTFRNCHTGLRVKANGTTLSDSLFFDCSTGVDHCGGGSCTVETSRFEGCERAVKCTHGDMLAVQNCLVDSSLFLGDDQCCAPNIFHHNTFVSTAEELLLPVRDAHACTAVFVENIFYNVFIDTTDDLFCSNNKCSGSSVAAQKDTVSFENMAEKNYATPLQHGCTGQAAYRRKISLPETIDLSHLAEVHGFSSQDLAGSVEKRELYMENLYPALSADDEDGRDEDGLPDVADDLW</sequence>
<dbReference type="InterPro" id="IPR012334">
    <property type="entry name" value="Pectin_lyas_fold"/>
</dbReference>
<organism evidence="2 3">
    <name type="scientific">Chitinivibrio alkaliphilus ACht1</name>
    <dbReference type="NCBI Taxonomy" id="1313304"/>
    <lineage>
        <taxon>Bacteria</taxon>
        <taxon>Pseudomonadati</taxon>
        <taxon>Fibrobacterota</taxon>
        <taxon>Chitinivibrionia</taxon>
        <taxon>Chitinivibrionales</taxon>
        <taxon>Chitinivibrionaceae</taxon>
        <taxon>Chitinivibrio</taxon>
    </lineage>
</organism>
<reference evidence="2 3" key="1">
    <citation type="journal article" date="2013" name="Environ. Microbiol.">
        <title>Genome analysis of Chitinivibrio alkaliphilus gen. nov., sp. nov., a novel extremely haloalkaliphilic anaerobic chitinolytic bacterium from the candidate phylum Termite Group 3.</title>
        <authorList>
            <person name="Sorokin D.Y."/>
            <person name="Gumerov V.M."/>
            <person name="Rakitin A.L."/>
            <person name="Beletsky A.V."/>
            <person name="Damste J.S."/>
            <person name="Muyzer G."/>
            <person name="Mardanov A.V."/>
            <person name="Ravin N.V."/>
        </authorList>
    </citation>
    <scope>NUCLEOTIDE SEQUENCE [LARGE SCALE GENOMIC DNA]</scope>
    <source>
        <strain evidence="2 3">ACht1</strain>
    </source>
</reference>
<dbReference type="SUPFAM" id="SSF51126">
    <property type="entry name" value="Pectin lyase-like"/>
    <property type="match status" value="1"/>
</dbReference>